<organism evidence="2 3">
    <name type="scientific">Trapa incisa</name>
    <dbReference type="NCBI Taxonomy" id="236973"/>
    <lineage>
        <taxon>Eukaryota</taxon>
        <taxon>Viridiplantae</taxon>
        <taxon>Streptophyta</taxon>
        <taxon>Embryophyta</taxon>
        <taxon>Tracheophyta</taxon>
        <taxon>Spermatophyta</taxon>
        <taxon>Magnoliopsida</taxon>
        <taxon>eudicotyledons</taxon>
        <taxon>Gunneridae</taxon>
        <taxon>Pentapetalae</taxon>
        <taxon>rosids</taxon>
        <taxon>malvids</taxon>
        <taxon>Myrtales</taxon>
        <taxon>Lythraceae</taxon>
        <taxon>Trapa</taxon>
    </lineage>
</organism>
<evidence type="ECO:0000313" key="2">
    <source>
        <dbReference type="EMBL" id="KAK4743713.1"/>
    </source>
</evidence>
<dbReference type="EMBL" id="JAXIOK010000022">
    <property type="protein sequence ID" value="KAK4743713.1"/>
    <property type="molecule type" value="Genomic_DNA"/>
</dbReference>
<evidence type="ECO:0000313" key="3">
    <source>
        <dbReference type="Proteomes" id="UP001345219"/>
    </source>
</evidence>
<keyword evidence="3" id="KW-1185">Reference proteome</keyword>
<dbReference type="Proteomes" id="UP001345219">
    <property type="component" value="Chromosome 9"/>
</dbReference>
<dbReference type="AlphaFoldDB" id="A0AAN7GGJ5"/>
<evidence type="ECO:0000256" key="1">
    <source>
        <dbReference type="SAM" id="MobiDB-lite"/>
    </source>
</evidence>
<gene>
    <name evidence="2" type="ORF">SAY87_010025</name>
</gene>
<accession>A0AAN7GGJ5</accession>
<feature type="region of interest" description="Disordered" evidence="1">
    <location>
        <begin position="59"/>
        <end position="85"/>
    </location>
</feature>
<reference evidence="2 3" key="1">
    <citation type="journal article" date="2023" name="Hortic Res">
        <title>Pangenome of water caltrop reveals structural variations and asymmetric subgenome divergence after allopolyploidization.</title>
        <authorList>
            <person name="Zhang X."/>
            <person name="Chen Y."/>
            <person name="Wang L."/>
            <person name="Yuan Y."/>
            <person name="Fang M."/>
            <person name="Shi L."/>
            <person name="Lu R."/>
            <person name="Comes H.P."/>
            <person name="Ma Y."/>
            <person name="Chen Y."/>
            <person name="Huang G."/>
            <person name="Zhou Y."/>
            <person name="Zheng Z."/>
            <person name="Qiu Y."/>
        </authorList>
    </citation>
    <scope>NUCLEOTIDE SEQUENCE [LARGE SCALE GENOMIC DNA]</scope>
    <source>
        <tissue evidence="2">Roots</tissue>
    </source>
</reference>
<sequence>MGEVIFLYGSGRASGGEIGGDGEGFFADTPGVDQSPRRFHAPVVLPDCQWPVNFLDRTPGKVRENKGRSTGFGSPDQRLGIPRLGGSVSHGGGFSSAEGLHRCRINVDAITPTTAGCCPSRCNC</sequence>
<name>A0AAN7GGJ5_9MYRT</name>
<proteinExistence type="predicted"/>
<protein>
    <submittedName>
        <fullName evidence="2">Uncharacterized protein</fullName>
    </submittedName>
</protein>
<comment type="caution">
    <text evidence="2">The sequence shown here is derived from an EMBL/GenBank/DDBJ whole genome shotgun (WGS) entry which is preliminary data.</text>
</comment>